<evidence type="ECO:0000256" key="10">
    <source>
        <dbReference type="ARBA" id="ARBA00023117"/>
    </source>
</evidence>
<dbReference type="CDD" id="cd05509">
    <property type="entry name" value="Bromo_gcn5_like"/>
    <property type="match status" value="1"/>
</dbReference>
<evidence type="ECO:0000256" key="11">
    <source>
        <dbReference type="ARBA" id="ARBA00023163"/>
    </source>
</evidence>
<dbReference type="PROSITE" id="PS00633">
    <property type="entry name" value="BROMODOMAIN_1"/>
    <property type="match status" value="1"/>
</dbReference>
<evidence type="ECO:0000256" key="1">
    <source>
        <dbReference type="ARBA" id="ARBA00004123"/>
    </source>
</evidence>
<dbReference type="Gene3D" id="3.30.40.10">
    <property type="entry name" value="Zinc/RING finger domain, C3HC4 (zinc finger)"/>
    <property type="match status" value="3"/>
</dbReference>
<dbReference type="PANTHER" id="PTHR45975:SF2">
    <property type="entry name" value="NUCLEOSOME-REMODELING FACTOR SUBUNIT BPTF"/>
    <property type="match status" value="1"/>
</dbReference>
<dbReference type="SMART" id="SM00571">
    <property type="entry name" value="DDT"/>
    <property type="match status" value="1"/>
</dbReference>
<evidence type="ECO:0000256" key="13">
    <source>
        <dbReference type="PROSITE-ProRule" id="PRU00035"/>
    </source>
</evidence>
<evidence type="ECO:0000259" key="17">
    <source>
        <dbReference type="PROSITE" id="PS50014"/>
    </source>
</evidence>
<feature type="compositionally biased region" description="Basic and acidic residues" evidence="16">
    <location>
        <begin position="1383"/>
        <end position="1395"/>
    </location>
</feature>
<feature type="region of interest" description="Disordered" evidence="16">
    <location>
        <begin position="429"/>
        <end position="517"/>
    </location>
</feature>
<dbReference type="InterPro" id="IPR019787">
    <property type="entry name" value="Znf_PHD-finger"/>
</dbReference>
<feature type="compositionally biased region" description="Low complexity" evidence="16">
    <location>
        <begin position="2146"/>
        <end position="2184"/>
    </location>
</feature>
<feature type="coiled-coil region" evidence="15">
    <location>
        <begin position="1781"/>
        <end position="1810"/>
    </location>
</feature>
<keyword evidence="10 13" id="KW-0103">Bromodomain</keyword>
<feature type="coiled-coil region" evidence="15">
    <location>
        <begin position="2344"/>
        <end position="2371"/>
    </location>
</feature>
<feature type="compositionally biased region" description="Polar residues" evidence="16">
    <location>
        <begin position="1083"/>
        <end position="1094"/>
    </location>
</feature>
<dbReference type="SUPFAM" id="SSF57903">
    <property type="entry name" value="FYVE/PHD zinc finger"/>
    <property type="match status" value="3"/>
</dbReference>
<feature type="compositionally biased region" description="Basic and acidic residues" evidence="16">
    <location>
        <begin position="1133"/>
        <end position="1147"/>
    </location>
</feature>
<dbReference type="PROSITE" id="PS50014">
    <property type="entry name" value="BROMODOMAIN_2"/>
    <property type="match status" value="1"/>
</dbReference>
<dbReference type="SUPFAM" id="SSF47370">
    <property type="entry name" value="Bromodomain"/>
    <property type="match status" value="1"/>
</dbReference>
<dbReference type="Pfam" id="PF02791">
    <property type="entry name" value="DDT"/>
    <property type="match status" value="1"/>
</dbReference>
<feature type="domain" description="Bromo" evidence="17">
    <location>
        <begin position="2702"/>
        <end position="2772"/>
    </location>
</feature>
<dbReference type="PROSITE" id="PS50827">
    <property type="entry name" value="DDT"/>
    <property type="match status" value="1"/>
</dbReference>
<feature type="compositionally biased region" description="Polar residues" evidence="16">
    <location>
        <begin position="1262"/>
        <end position="1273"/>
    </location>
</feature>
<dbReference type="Proteomes" id="UP000007754">
    <property type="component" value="Chromosome 18"/>
</dbReference>
<evidence type="ECO:0000256" key="7">
    <source>
        <dbReference type="ARBA" id="ARBA00022853"/>
    </source>
</evidence>
<dbReference type="GO" id="GO:0000978">
    <property type="term" value="F:RNA polymerase II cis-regulatory region sequence-specific DNA binding"/>
    <property type="evidence" value="ECO:0007669"/>
    <property type="project" value="TreeGrafter"/>
</dbReference>
<feature type="compositionally biased region" description="Basic and acidic residues" evidence="16">
    <location>
        <begin position="1172"/>
        <end position="1186"/>
    </location>
</feature>
<comment type="subcellular location">
    <subcellularLocation>
        <location evidence="1">Nucleus</location>
    </subcellularLocation>
</comment>
<feature type="compositionally biased region" description="Basic and acidic residues" evidence="16">
    <location>
        <begin position="575"/>
        <end position="584"/>
    </location>
</feature>
<feature type="region of interest" description="Disordered" evidence="16">
    <location>
        <begin position="1"/>
        <end position="93"/>
    </location>
</feature>
<dbReference type="PRINTS" id="PR00503">
    <property type="entry name" value="BROMODOMAIN"/>
</dbReference>
<dbReference type="GeneTree" id="ENSGT00940000154830"/>
<feature type="region of interest" description="Disordered" evidence="16">
    <location>
        <begin position="2495"/>
        <end position="2558"/>
    </location>
</feature>
<feature type="region of interest" description="Disordered" evidence="16">
    <location>
        <begin position="1291"/>
        <end position="1322"/>
    </location>
</feature>
<feature type="domain" description="PHD-type" evidence="18">
    <location>
        <begin position="2567"/>
        <end position="2618"/>
    </location>
</feature>
<dbReference type="PANTHER" id="PTHR45975">
    <property type="entry name" value="NUCLEOSOME-REMODELING FACTOR SUBUNIT BPTF"/>
    <property type="match status" value="1"/>
</dbReference>
<feature type="compositionally biased region" description="Low complexity" evidence="16">
    <location>
        <begin position="2515"/>
        <end position="2533"/>
    </location>
</feature>
<protein>
    <submittedName>
        <fullName evidence="20">Bromodomain PHD finger transcription factor</fullName>
    </submittedName>
</protein>
<keyword evidence="7" id="KW-0156">Chromatin regulator</keyword>
<feature type="domain" description="PHD-type" evidence="18">
    <location>
        <begin position="251"/>
        <end position="298"/>
    </location>
</feature>
<evidence type="ECO:0000256" key="16">
    <source>
        <dbReference type="SAM" id="MobiDB-lite"/>
    </source>
</evidence>
<evidence type="ECO:0000256" key="5">
    <source>
        <dbReference type="ARBA" id="ARBA00022771"/>
    </source>
</evidence>
<gene>
    <name evidence="20" type="primary">BPTF</name>
</gene>
<dbReference type="InterPro" id="IPR013083">
    <property type="entry name" value="Znf_RING/FYVE/PHD"/>
</dbReference>
<dbReference type="InterPro" id="IPR038028">
    <property type="entry name" value="BPTF"/>
</dbReference>
<dbReference type="SMART" id="SM00249">
    <property type="entry name" value="PHD"/>
    <property type="match status" value="3"/>
</dbReference>
<dbReference type="InterPro" id="IPR019786">
    <property type="entry name" value="Zinc_finger_PHD-type_CS"/>
</dbReference>
<feature type="domain" description="DDT" evidence="19">
    <location>
        <begin position="101"/>
        <end position="161"/>
    </location>
</feature>
<dbReference type="InterPro" id="IPR018501">
    <property type="entry name" value="DDT_dom"/>
</dbReference>
<dbReference type="GO" id="GO:0008270">
    <property type="term" value="F:zinc ion binding"/>
    <property type="evidence" value="ECO:0007669"/>
    <property type="project" value="UniProtKB-KW"/>
</dbReference>
<evidence type="ECO:0000256" key="2">
    <source>
        <dbReference type="ARBA" id="ARBA00022553"/>
    </source>
</evidence>
<dbReference type="CDD" id="cd15560">
    <property type="entry name" value="PHD2_3_BPTF"/>
    <property type="match status" value="2"/>
</dbReference>
<dbReference type="InterPro" id="IPR018359">
    <property type="entry name" value="Bromodomain_CS"/>
</dbReference>
<feature type="compositionally biased region" description="Acidic residues" evidence="16">
    <location>
        <begin position="1"/>
        <end position="47"/>
    </location>
</feature>
<reference evidence="20 21" key="1">
    <citation type="journal article" date="2010" name="Nature">
        <title>The genome of a songbird.</title>
        <authorList>
            <person name="Warren W.C."/>
            <person name="Clayton D.F."/>
            <person name="Ellegren H."/>
            <person name="Arnold A.P."/>
            <person name="Hillier L.W."/>
            <person name="Kunstner A."/>
            <person name="Searle S."/>
            <person name="White S."/>
            <person name="Vilella A.J."/>
            <person name="Fairley S."/>
            <person name="Heger A."/>
            <person name="Kong L."/>
            <person name="Ponting C.P."/>
            <person name="Jarvis E.D."/>
            <person name="Mello C.V."/>
            <person name="Minx P."/>
            <person name="Lovell P."/>
            <person name="Velho T.A."/>
            <person name="Ferris M."/>
            <person name="Balakrishnan C.N."/>
            <person name="Sinha S."/>
            <person name="Blatti C."/>
            <person name="London S.E."/>
            <person name="Li Y."/>
            <person name="Lin Y.C."/>
            <person name="George J."/>
            <person name="Sweedler J."/>
            <person name="Southey B."/>
            <person name="Gunaratne P."/>
            <person name="Watson M."/>
            <person name="Nam K."/>
            <person name="Backstrom N."/>
            <person name="Smeds L."/>
            <person name="Nabholz B."/>
            <person name="Itoh Y."/>
            <person name="Whitney O."/>
            <person name="Pfenning A.R."/>
            <person name="Howard J."/>
            <person name="Volker M."/>
            <person name="Skinner B.M."/>
            <person name="Griffin D.K."/>
            <person name="Ye L."/>
            <person name="McLaren W.M."/>
            <person name="Flicek P."/>
            <person name="Quesada V."/>
            <person name="Velasco G."/>
            <person name="Lopez-Otin C."/>
            <person name="Puente X.S."/>
            <person name="Olender T."/>
            <person name="Lancet D."/>
            <person name="Smit A.F."/>
            <person name="Hubley R."/>
            <person name="Konkel M.K."/>
            <person name="Walker J.A."/>
            <person name="Batzer M.A."/>
            <person name="Gu W."/>
            <person name="Pollock D.D."/>
            <person name="Chen L."/>
            <person name="Cheng Z."/>
            <person name="Eichler E.E."/>
            <person name="Stapley J."/>
            <person name="Slate J."/>
            <person name="Ekblom R."/>
            <person name="Birkhead T."/>
            <person name="Burke T."/>
            <person name="Burt D."/>
            <person name="Scharff C."/>
            <person name="Adam I."/>
            <person name="Richard H."/>
            <person name="Sultan M."/>
            <person name="Soldatov A."/>
            <person name="Lehrach H."/>
            <person name="Edwards S.V."/>
            <person name="Yang S.P."/>
            <person name="Li X."/>
            <person name="Graves T."/>
            <person name="Fulton L."/>
            <person name="Nelson J."/>
            <person name="Chinwalla A."/>
            <person name="Hou S."/>
            <person name="Mardis E.R."/>
            <person name="Wilson R.K."/>
        </authorList>
    </citation>
    <scope>NUCLEOTIDE SEQUENCE [LARGE SCALE GENOMIC DNA]</scope>
</reference>
<keyword evidence="21" id="KW-1185">Reference proteome</keyword>
<organism evidence="20 21">
    <name type="scientific">Taeniopygia guttata</name>
    <name type="common">Zebra finch</name>
    <name type="synonym">Poephila guttata</name>
    <dbReference type="NCBI Taxonomy" id="59729"/>
    <lineage>
        <taxon>Eukaryota</taxon>
        <taxon>Metazoa</taxon>
        <taxon>Chordata</taxon>
        <taxon>Craniata</taxon>
        <taxon>Vertebrata</taxon>
        <taxon>Euteleostomi</taxon>
        <taxon>Archelosauria</taxon>
        <taxon>Archosauria</taxon>
        <taxon>Dinosauria</taxon>
        <taxon>Saurischia</taxon>
        <taxon>Theropoda</taxon>
        <taxon>Coelurosauria</taxon>
        <taxon>Aves</taxon>
        <taxon>Neognathae</taxon>
        <taxon>Neoaves</taxon>
        <taxon>Telluraves</taxon>
        <taxon>Australaves</taxon>
        <taxon>Passeriformes</taxon>
        <taxon>Passeroidea</taxon>
        <taxon>Estrildidae</taxon>
        <taxon>Estrildinae</taxon>
        <taxon>Taeniopygia</taxon>
    </lineage>
</organism>
<sequence>MVSEEEEEEGDPEDNQDSEEEEEEEIMEEEDDDDSDYPEEMEDEDDASYCTESSFRSHSTYSSTPGRRRQRAHRPRSPILEEKDIPPLEFPKSSEDLMVPSEHIMNVIAIYEVLRNFGTVLRLSPFRFEDFCAALVSQEQCTLMAEMHIVLLKAVLREEDTSNTTFGPADLKDSVNSTLYFIDGMTWPEVLRVYCESDKEYHHVLPYQETEDYPYGPVENKIKVLQFLVDQFLTTNIAREELMSEGVIQYDDHCRVCHKLGDLLCCETCSAVYHLECVKPPLEEVPEDEWQCEVCVAHKVPGVTDCVAEIQKNKPYIRHEPIGYDRHRRKYWFLNRRIIIEEDSESEKDKKIWYYSTKIQLAELIECLDKDYWEADLCKTLDEMREEIHRHMDVTEDLTNKARGSNKSFLSAANDEILDIIRARKGEIVEDKNTGDEEAEKTKSDVDNDQTDAERDKEESGDQDKIEETHSEQDVEKERTEALGDKSNSVTSSTDDSTTNPSAGENSCSEGKDAVGCQSETLDSNNVAEKKVASELPLELSGTEGTVTNASVIWGIYVENSSGSELGSGQNDSIKTLDDAESAERGSQTSEDIGEKSNGERSDSPGAGKGAPGSTRMLTRLRNPDSKLSQMKSQQVAAASNEANKLYKETREVLVVNSQGEVSRVSTKKDVVIKGNMNNYFKLGQEGKYRVYHNQYATNSFALNKHQHREDHDKRRHLSHKFCLTPAGEFKWNGSVHGSKVLTISTLRLTIIQLENNIPASFLHPNWASHRSNWIKAVQMCSKPREFALALAILECAIKPVVMLPIWRESLGHTRLRRMTAIEREEKEKVKKKERKQEEEETMQQATWVKYTFPVKHQVWKQKGEEYRVTGYGGWSWISKTHVHRFMPKLPGNTNANYRKLLSSKLEKDINGENDKVIKEEPMDVDDVKIESSIKDEESHCKRDIINVSEGFHLRTCYKRKVKSSKLDGLLERRIKQFTLEEKQRLEKIKLEAGAKTGGIRSVSPQKNTDELQTRNGKGGSQFDSSSQDKSYTSDKTQAEDAEQDCLPISSISCTKTGDEDETSLPLSNRLSKEGQLLDEDSPQCSEGDSSVQNDGRENNPEPSTADECQGQEALGQSESSLVDGLKQTSAEGRIKWDVSETNEKPLKQKLPITRVSQRELENLGPVVPESSCRREAVGTLEKADSEGNSEQQSKDPENNCMIKSHMETTSSQESEMEEEIQKSANKDLESFKTGLISERDLESQTLEHMDGEDDNEDLLSSKLTEANGQNKGQELKVDTDAMNKYLDQTNVNTITDKKNNKDEETETEEEKSSFQMNGKDNDIKALSNDACLVKNTCEAKAGGDIEPKVNNINKSIPEHEIKPLTFKESSVKPFMNGDIVGEDTKDKKNVDSKSHLQSSPESGETLHSETESMETEAIEEKKDAPSPVTSCEESSLSSHFADQNGVQTYKMENINGESKMKTVITEVTTTTSTVSTESKTVFKVAETGAASDEKTTVVSSTENCAISTVTTTTTVTKLTTPASESNSDVISVQEHSKTVVTTTVTDSLTTPEGTLVTSMTVSKEYSTKDKVKLMKFTRPKKTRSGTALPSYRKFVTKSSKKSIFVLPNDDLKKLARRGGIREVPYFNYNAKPALDIWPYPSPRPTFGITWRYRLQTVKSLAGVSLMLRLLWACLKWDDMAAKAPPGGGTTRTETTETEITTTEIIKRRDVGPYGIRSEYCIRKIICPIGVPEAPKETPTPQRKGLRSSALRPKRPETPKQTGPVIMETWVAEEELELWEIRAFAERVEKEKAQAVEQQAKKRLEQQKQIPAGGVVPAATTASSTATTVSTPQKVVVGPLTGPVPTGTKVVLTTKVGSPATVTFQQNKNFHQTFATWVKQGQSSTGVVQVQQKVLGIIPSTTGASQTFTSFQPRTATVTIRPNTTGTLGTTSTSQVVQGTPLRPGMTVIRTPLQQSTLGKAIIRTPVVVQQGQTQQVVTQIIRGQPVSTAVSSTSTASSSTGQKTITSSGTAPQQAQPQTPAPPPRPQQGQVKLTMAQLTQLTQGQGGSQGLTVVIQGQGQTTGQLQLIPQGVTVIPGPGQQLMQAAMPNGTIQRFLFTPLPAAATTASTTTTTVSTSTSGKQCSVQQKKASISIPALQAPPAPAVPTGQGQPPGQPSSGAQPAGAQPQGTQPEAPNQPEAPGDPAAPPEAQPSKSPAQSPAQAPGLSPAQHPAQVQTPIQQPSLMWPPTPIQIPAHLQQSQPQVQTSSPTLASTQSLNQVPVQCPAHAQLQLQQPPTSVTAVPQLQQQVEVLSQLQPRAVARIRAQQGSVPQIQLQLPLEVQQSSPAQAQQIASVVAVQAASVQEQLQRVQQFREQKQKKKQQQIEIKREHTLQASNQSDITQKQVVMKQNAVVEHLKQKKMLTPAEREENQRMIVCNQVMKYILDKIDKEEKQAAKKRKREESVEQKRSKQNATKLSALLFKHKEQLKAEILKKRALLDKDLQIEVQVRQTAAAAAAAPPPPPPVPPAPPQLPAASVTSSSSTTVPVPVSSQKRKREEEKDSSASKSKKKKMISTTSKETKKDTKLYCICKTPYDESKFYIGCDLCTNWYHGECVGITEKEAKKMDVYICNECKRAQEGSSEELYCICRTPYDESQFYIGCDRCQNWYHGRCVGILQSEADLIDEYVCPQCQSTEDAMTVLSPLTDKDYEGLRRVLRSLQAHKMAWPFLEPVDPNDAPDYYGVIKEPMDLATMEERILKRYYKKVTEFVADMTKIFDNCRYYNPSDSPFYQCAEVLESFFVQKLKGFKAINTSHAN</sequence>
<keyword evidence="6" id="KW-0862">Zinc</keyword>
<dbReference type="GO" id="GO:0045944">
    <property type="term" value="P:positive regulation of transcription by RNA polymerase II"/>
    <property type="evidence" value="ECO:0007669"/>
    <property type="project" value="UniProtKB-ARBA"/>
</dbReference>
<feature type="compositionally biased region" description="Basic and acidic residues" evidence="16">
    <location>
        <begin position="593"/>
        <end position="603"/>
    </location>
</feature>
<feature type="region of interest" description="Disordered" evidence="16">
    <location>
        <begin position="1073"/>
        <end position="1277"/>
    </location>
</feature>
<feature type="compositionally biased region" description="Low complexity" evidence="16">
    <location>
        <begin position="2010"/>
        <end position="2019"/>
    </location>
</feature>
<keyword evidence="4" id="KW-0677">Repeat</keyword>
<feature type="compositionally biased region" description="Basic and acidic residues" evidence="16">
    <location>
        <begin position="429"/>
        <end position="484"/>
    </location>
</feature>
<dbReference type="Pfam" id="PF00439">
    <property type="entry name" value="Bromodomain"/>
    <property type="match status" value="1"/>
</dbReference>
<proteinExistence type="predicted"/>
<dbReference type="InterPro" id="IPR028941">
    <property type="entry name" value="WHIM2_dom"/>
</dbReference>
<dbReference type="GO" id="GO:0016589">
    <property type="term" value="C:NURF complex"/>
    <property type="evidence" value="ECO:0007669"/>
    <property type="project" value="InterPro"/>
</dbReference>
<feature type="compositionally biased region" description="Low complexity" evidence="16">
    <location>
        <begin position="51"/>
        <end position="64"/>
    </location>
</feature>
<dbReference type="Ensembl" id="ENSTGUT00000038423.1">
    <property type="protein sequence ID" value="ENSTGUP00000026732.1"/>
    <property type="gene ID" value="ENSTGUG00000004512.2"/>
</dbReference>
<dbReference type="Gene3D" id="1.20.920.10">
    <property type="entry name" value="Bromodomain-like"/>
    <property type="match status" value="1"/>
</dbReference>
<evidence type="ECO:0000256" key="8">
    <source>
        <dbReference type="ARBA" id="ARBA00023015"/>
    </source>
</evidence>
<keyword evidence="5 14" id="KW-0863">Zinc-finger</keyword>
<evidence type="ECO:0000313" key="20">
    <source>
        <dbReference type="Ensembl" id="ENSTGUP00000026732.1"/>
    </source>
</evidence>
<dbReference type="InterPro" id="IPR001965">
    <property type="entry name" value="Znf_PHD"/>
</dbReference>
<dbReference type="Pfam" id="PF15613">
    <property type="entry name" value="WSD"/>
    <property type="match status" value="1"/>
</dbReference>
<evidence type="ECO:0000256" key="12">
    <source>
        <dbReference type="ARBA" id="ARBA00023242"/>
    </source>
</evidence>
<reference evidence="20" key="3">
    <citation type="submission" date="2025-09" db="UniProtKB">
        <authorList>
            <consortium name="Ensembl"/>
        </authorList>
    </citation>
    <scope>IDENTIFICATION</scope>
</reference>
<keyword evidence="9 15" id="KW-0175">Coiled coil</keyword>
<keyword evidence="8" id="KW-0805">Transcription regulation</keyword>
<dbReference type="InterPro" id="IPR011011">
    <property type="entry name" value="Znf_FYVE_PHD"/>
</dbReference>
<feature type="region of interest" description="Disordered" evidence="16">
    <location>
        <begin position="997"/>
        <end position="1045"/>
    </location>
</feature>
<dbReference type="FunFam" id="3.30.40.10:FF:000036">
    <property type="entry name" value="nucleosome-remodeling factor subunit BPTF isoform X1"/>
    <property type="match status" value="1"/>
</dbReference>
<dbReference type="FunFam" id="1.20.920.10:FF:000018">
    <property type="entry name" value="nucleosome-remodeling factor subunit BPTF isoform X1"/>
    <property type="match status" value="1"/>
</dbReference>
<dbReference type="GO" id="GO:0006338">
    <property type="term" value="P:chromatin remodeling"/>
    <property type="evidence" value="ECO:0007669"/>
    <property type="project" value="UniProtKB-ARBA"/>
</dbReference>
<feature type="compositionally biased region" description="Low complexity" evidence="16">
    <location>
        <begin position="1990"/>
        <end position="2001"/>
    </location>
</feature>
<feature type="compositionally biased region" description="Basic and acidic residues" evidence="16">
    <location>
        <begin position="1238"/>
        <end position="1250"/>
    </location>
</feature>
<feature type="region of interest" description="Disordered" evidence="16">
    <location>
        <begin position="1732"/>
        <end position="1762"/>
    </location>
</feature>
<feature type="compositionally biased region" description="Polar residues" evidence="16">
    <location>
        <begin position="1022"/>
        <end position="1036"/>
    </location>
</feature>
<accession>A0A674GWH8</accession>
<feature type="region of interest" description="Disordered" evidence="16">
    <location>
        <begin position="561"/>
        <end position="619"/>
    </location>
</feature>
<feature type="compositionally biased region" description="Basic residues" evidence="16">
    <location>
        <begin position="66"/>
        <end position="76"/>
    </location>
</feature>
<dbReference type="Pfam" id="PF00628">
    <property type="entry name" value="PHD"/>
    <property type="match status" value="3"/>
</dbReference>
<evidence type="ECO:0000256" key="14">
    <source>
        <dbReference type="PROSITE-ProRule" id="PRU00146"/>
    </source>
</evidence>
<feature type="compositionally biased region" description="Basic and acidic residues" evidence="16">
    <location>
        <begin position="1220"/>
        <end position="1231"/>
    </location>
</feature>
<feature type="region of interest" description="Disordered" evidence="16">
    <location>
        <begin position="1375"/>
        <end position="1445"/>
    </location>
</feature>
<dbReference type="SMART" id="SM00297">
    <property type="entry name" value="BROMO"/>
    <property type="match status" value="1"/>
</dbReference>
<dbReference type="GO" id="GO:0045892">
    <property type="term" value="P:negative regulation of DNA-templated transcription"/>
    <property type="evidence" value="ECO:0007669"/>
    <property type="project" value="UniProtKB-ARBA"/>
</dbReference>
<feature type="compositionally biased region" description="Polar residues" evidence="16">
    <location>
        <begin position="1428"/>
        <end position="1445"/>
    </location>
</feature>
<name>A0A674GWH8_TAEGU</name>
<evidence type="ECO:0000256" key="6">
    <source>
        <dbReference type="ARBA" id="ARBA00022833"/>
    </source>
</evidence>
<evidence type="ECO:0000256" key="15">
    <source>
        <dbReference type="SAM" id="Coils"/>
    </source>
</evidence>
<evidence type="ECO:0000256" key="3">
    <source>
        <dbReference type="ARBA" id="ARBA00022723"/>
    </source>
</evidence>
<keyword evidence="11" id="KW-0804">Transcription</keyword>
<evidence type="ECO:0000256" key="4">
    <source>
        <dbReference type="ARBA" id="ARBA00022737"/>
    </source>
</evidence>
<keyword evidence="2" id="KW-0597">Phosphoprotein</keyword>
<dbReference type="FunFam" id="3.30.40.10:FF:000048">
    <property type="entry name" value="nucleosome-remodeling factor subunit BPTF isoform X1"/>
    <property type="match status" value="2"/>
</dbReference>
<feature type="coiled-coil region" evidence="15">
    <location>
        <begin position="816"/>
        <end position="843"/>
    </location>
</feature>
<evidence type="ECO:0000259" key="19">
    <source>
        <dbReference type="PROSITE" id="PS50827"/>
    </source>
</evidence>
<feature type="region of interest" description="Disordered" evidence="16">
    <location>
        <begin position="2139"/>
        <end position="2217"/>
    </location>
</feature>
<dbReference type="InterPro" id="IPR001487">
    <property type="entry name" value="Bromodomain"/>
</dbReference>
<dbReference type="CDD" id="cd15559">
    <property type="entry name" value="PHD1_BPTF"/>
    <property type="match status" value="1"/>
</dbReference>
<feature type="region of interest" description="Disordered" evidence="16">
    <location>
        <begin position="1990"/>
        <end position="2031"/>
    </location>
</feature>
<reference evidence="20" key="2">
    <citation type="submission" date="2025-08" db="UniProtKB">
        <authorList>
            <consortium name="Ensembl"/>
        </authorList>
    </citation>
    <scope>IDENTIFICATION</scope>
</reference>
<evidence type="ECO:0000313" key="21">
    <source>
        <dbReference type="Proteomes" id="UP000007754"/>
    </source>
</evidence>
<feature type="domain" description="PHD-type" evidence="18">
    <location>
        <begin position="2625"/>
        <end position="2676"/>
    </location>
</feature>
<evidence type="ECO:0000259" key="18">
    <source>
        <dbReference type="PROSITE" id="PS50016"/>
    </source>
</evidence>
<keyword evidence="12" id="KW-0539">Nucleus</keyword>
<feature type="compositionally biased region" description="Low complexity" evidence="16">
    <location>
        <begin position="487"/>
        <end position="502"/>
    </location>
</feature>
<feature type="compositionally biased region" description="Pro residues" evidence="16">
    <location>
        <begin position="2500"/>
        <end position="2514"/>
    </location>
</feature>
<feature type="compositionally biased region" description="Polar residues" evidence="16">
    <location>
        <begin position="561"/>
        <end position="574"/>
    </location>
</feature>
<evidence type="ECO:0000256" key="9">
    <source>
        <dbReference type="ARBA" id="ARBA00023054"/>
    </source>
</evidence>
<feature type="compositionally biased region" description="Polar residues" evidence="16">
    <location>
        <begin position="1115"/>
        <end position="1131"/>
    </location>
</feature>
<dbReference type="InterPro" id="IPR036427">
    <property type="entry name" value="Bromodomain-like_sf"/>
</dbReference>
<dbReference type="PROSITE" id="PS50016">
    <property type="entry name" value="ZF_PHD_2"/>
    <property type="match status" value="3"/>
</dbReference>
<keyword evidence="3" id="KW-0479">Metal-binding</keyword>
<dbReference type="PROSITE" id="PS01359">
    <property type="entry name" value="ZF_PHD_1"/>
    <property type="match status" value="1"/>
</dbReference>